<dbReference type="RefSeq" id="WP_146784533.1">
    <property type="nucleotide sequence ID" value="NZ_CP042434.1"/>
</dbReference>
<evidence type="ECO:0000256" key="7">
    <source>
        <dbReference type="ARBA" id="ARBA00023141"/>
    </source>
</evidence>
<dbReference type="Pfam" id="PF00218">
    <property type="entry name" value="IGPS"/>
    <property type="match status" value="1"/>
</dbReference>
<sequence length="268" mass="29913">MQLKNILEQIIDYKKQEVVRNMAEMPASRLMKSPQFLRTPYSLKERLLTQKAPGIIAEFKRRSPSKGVINDQVPVQAVTSAYTLGGASCLSVLTDTQFFGGCLDDLRIARANEIPILRKDFIIEEYQILEARAAGADLILLIAACLSATRVRELAAYAKKLGLETLLEIHTEAELDRVCPDIDLVGINNRNLKTFEVDIQHSIRLLALLPKDRPAIAESGINDVKVTDELFRAGFKGFLIGEYFMKNQNPGAAFNSYITDLKALQSKD</sequence>
<evidence type="ECO:0000256" key="6">
    <source>
        <dbReference type="ARBA" id="ARBA00022822"/>
    </source>
</evidence>
<dbReference type="AlphaFoldDB" id="A0A5B8VP51"/>
<dbReference type="Gene3D" id="3.20.20.70">
    <property type="entry name" value="Aldolase class I"/>
    <property type="match status" value="1"/>
</dbReference>
<evidence type="ECO:0000256" key="3">
    <source>
        <dbReference type="ARBA" id="ARBA00012362"/>
    </source>
</evidence>
<evidence type="ECO:0000313" key="11">
    <source>
        <dbReference type="Proteomes" id="UP000321291"/>
    </source>
</evidence>
<evidence type="ECO:0000313" key="10">
    <source>
        <dbReference type="EMBL" id="QEC73003.1"/>
    </source>
</evidence>
<keyword evidence="11" id="KW-1185">Reference proteome</keyword>
<evidence type="ECO:0000256" key="4">
    <source>
        <dbReference type="ARBA" id="ARBA00022605"/>
    </source>
</evidence>
<dbReference type="Proteomes" id="UP000321291">
    <property type="component" value="Chromosome"/>
</dbReference>
<reference evidence="10 11" key="1">
    <citation type="journal article" date="2017" name="Int. J. Syst. Evol. Microbiol.">
        <title>Arachidicoccus ginsenosidivorans sp. nov., with ginsenoside-converting activity isolated from ginseng cultivating soil.</title>
        <authorList>
            <person name="Siddiqi M.Z."/>
            <person name="Aslam Z."/>
            <person name="Im W.T."/>
        </authorList>
    </citation>
    <scope>NUCLEOTIDE SEQUENCE [LARGE SCALE GENOMIC DNA]</scope>
    <source>
        <strain evidence="10 11">Gsoil 809</strain>
    </source>
</reference>
<dbReference type="GO" id="GO:0004640">
    <property type="term" value="F:phosphoribosylanthranilate isomerase activity"/>
    <property type="evidence" value="ECO:0007669"/>
    <property type="project" value="TreeGrafter"/>
</dbReference>
<dbReference type="SUPFAM" id="SSF51366">
    <property type="entry name" value="Ribulose-phoshate binding barrel"/>
    <property type="match status" value="1"/>
</dbReference>
<dbReference type="GO" id="GO:0000162">
    <property type="term" value="P:L-tryptophan biosynthetic process"/>
    <property type="evidence" value="ECO:0007669"/>
    <property type="project" value="UniProtKB-UniPathway"/>
</dbReference>
<comment type="catalytic activity">
    <reaction evidence="1">
        <text>1-(2-carboxyphenylamino)-1-deoxy-D-ribulose 5-phosphate + H(+) = (1S,2R)-1-C-(indol-3-yl)glycerol 3-phosphate + CO2 + H2O</text>
        <dbReference type="Rhea" id="RHEA:23476"/>
        <dbReference type="ChEBI" id="CHEBI:15377"/>
        <dbReference type="ChEBI" id="CHEBI:15378"/>
        <dbReference type="ChEBI" id="CHEBI:16526"/>
        <dbReference type="ChEBI" id="CHEBI:58613"/>
        <dbReference type="ChEBI" id="CHEBI:58866"/>
        <dbReference type="EC" id="4.1.1.48"/>
    </reaction>
</comment>
<dbReference type="OrthoDB" id="9804217at2"/>
<evidence type="ECO:0000256" key="1">
    <source>
        <dbReference type="ARBA" id="ARBA00001633"/>
    </source>
</evidence>
<name>A0A5B8VP51_9BACT</name>
<comment type="pathway">
    <text evidence="2">Amino-acid biosynthesis; L-tryptophan biosynthesis; L-tryptophan from chorismate: step 4/5.</text>
</comment>
<gene>
    <name evidence="10" type="primary">trpC</name>
    <name evidence="10" type="ORF">FSB73_16280</name>
</gene>
<accession>A0A5B8VP51</accession>
<evidence type="ECO:0000256" key="5">
    <source>
        <dbReference type="ARBA" id="ARBA00022793"/>
    </source>
</evidence>
<proteinExistence type="predicted"/>
<dbReference type="GO" id="GO:0004425">
    <property type="term" value="F:indole-3-glycerol-phosphate synthase activity"/>
    <property type="evidence" value="ECO:0007669"/>
    <property type="project" value="UniProtKB-EC"/>
</dbReference>
<dbReference type="PANTHER" id="PTHR22854:SF2">
    <property type="entry name" value="INDOLE-3-GLYCEROL-PHOSPHATE SYNTHASE"/>
    <property type="match status" value="1"/>
</dbReference>
<feature type="domain" description="Indole-3-glycerol phosphate synthase" evidence="9">
    <location>
        <begin position="7"/>
        <end position="253"/>
    </location>
</feature>
<dbReference type="KEGG" id="agi:FSB73_16280"/>
<dbReference type="FunFam" id="3.20.20.70:FF:000024">
    <property type="entry name" value="Indole-3-glycerol phosphate synthase"/>
    <property type="match status" value="1"/>
</dbReference>
<dbReference type="InterPro" id="IPR011060">
    <property type="entry name" value="RibuloseP-bd_barrel"/>
</dbReference>
<dbReference type="InterPro" id="IPR013798">
    <property type="entry name" value="Indole-3-glycerol_P_synth_dom"/>
</dbReference>
<organism evidence="10 11">
    <name type="scientific">Arachidicoccus ginsenosidivorans</name>
    <dbReference type="NCBI Taxonomy" id="496057"/>
    <lineage>
        <taxon>Bacteria</taxon>
        <taxon>Pseudomonadati</taxon>
        <taxon>Bacteroidota</taxon>
        <taxon>Chitinophagia</taxon>
        <taxon>Chitinophagales</taxon>
        <taxon>Chitinophagaceae</taxon>
        <taxon>Arachidicoccus</taxon>
    </lineage>
</organism>
<dbReference type="NCBIfam" id="NF001377">
    <property type="entry name" value="PRK00278.2-4"/>
    <property type="match status" value="1"/>
</dbReference>
<keyword evidence="4" id="KW-0028">Amino-acid biosynthesis</keyword>
<dbReference type="EMBL" id="CP042434">
    <property type="protein sequence ID" value="QEC73003.1"/>
    <property type="molecule type" value="Genomic_DNA"/>
</dbReference>
<protein>
    <recommendedName>
        <fullName evidence="3">indole-3-glycerol-phosphate synthase</fullName>
        <ecNumber evidence="3">4.1.1.48</ecNumber>
    </recommendedName>
</protein>
<dbReference type="InterPro" id="IPR013785">
    <property type="entry name" value="Aldolase_TIM"/>
</dbReference>
<evidence type="ECO:0000259" key="9">
    <source>
        <dbReference type="Pfam" id="PF00218"/>
    </source>
</evidence>
<keyword evidence="6" id="KW-0822">Tryptophan biosynthesis</keyword>
<dbReference type="UniPathway" id="UPA00035">
    <property type="reaction ID" value="UER00043"/>
</dbReference>
<evidence type="ECO:0000256" key="2">
    <source>
        <dbReference type="ARBA" id="ARBA00004696"/>
    </source>
</evidence>
<dbReference type="EC" id="4.1.1.48" evidence="3"/>
<dbReference type="PROSITE" id="PS00614">
    <property type="entry name" value="IGPS"/>
    <property type="match status" value="1"/>
</dbReference>
<dbReference type="PANTHER" id="PTHR22854">
    <property type="entry name" value="TRYPTOPHAN BIOSYNTHESIS PROTEIN"/>
    <property type="match status" value="1"/>
</dbReference>
<dbReference type="InterPro" id="IPR001468">
    <property type="entry name" value="Indole-3-GlycerolPSynthase_CS"/>
</dbReference>
<keyword evidence="7" id="KW-0057">Aromatic amino acid biosynthesis</keyword>
<keyword evidence="5" id="KW-0210">Decarboxylase</keyword>
<keyword evidence="8 10" id="KW-0456">Lyase</keyword>
<dbReference type="CDD" id="cd00331">
    <property type="entry name" value="IGPS"/>
    <property type="match status" value="1"/>
</dbReference>
<evidence type="ECO:0000256" key="8">
    <source>
        <dbReference type="ARBA" id="ARBA00023239"/>
    </source>
</evidence>
<dbReference type="InterPro" id="IPR045186">
    <property type="entry name" value="Indole-3-glycerol_P_synth"/>
</dbReference>